<name>A0A5D5AQI0_9EURY</name>
<dbReference type="Pfam" id="PF14520">
    <property type="entry name" value="HHH_5"/>
    <property type="match status" value="2"/>
</dbReference>
<dbReference type="InterPro" id="IPR010995">
    <property type="entry name" value="DNA_repair_Rad51/TF_NusA_a-hlx"/>
</dbReference>
<organism evidence="5 6">
    <name type="scientific">Natrialba swarupiae</name>
    <dbReference type="NCBI Taxonomy" id="2448032"/>
    <lineage>
        <taxon>Archaea</taxon>
        <taxon>Methanobacteriati</taxon>
        <taxon>Methanobacteriota</taxon>
        <taxon>Stenosarchaea group</taxon>
        <taxon>Halobacteria</taxon>
        <taxon>Halobacteriales</taxon>
        <taxon>Natrialbaceae</taxon>
        <taxon>Natrialba</taxon>
    </lineage>
</organism>
<dbReference type="GO" id="GO:0097550">
    <property type="term" value="C:transcription preinitiation complex"/>
    <property type="evidence" value="ECO:0007669"/>
    <property type="project" value="TreeGrafter"/>
</dbReference>
<dbReference type="PANTHER" id="PTHR11618:SF13">
    <property type="entry name" value="TRANSCRIPTION INITIATION FACTOR IIB"/>
    <property type="match status" value="1"/>
</dbReference>
<dbReference type="CDD" id="cd00043">
    <property type="entry name" value="CYCLIN_SF"/>
    <property type="match status" value="1"/>
</dbReference>
<feature type="compositionally biased region" description="Basic and acidic residues" evidence="3">
    <location>
        <begin position="301"/>
        <end position="310"/>
    </location>
</feature>
<dbReference type="InterPro" id="IPR000812">
    <property type="entry name" value="TFIIB"/>
</dbReference>
<feature type="domain" description="Transcription factor TFIIB cyclin-like" evidence="4">
    <location>
        <begin position="701"/>
        <end position="775"/>
    </location>
</feature>
<dbReference type="AlphaFoldDB" id="A0A5D5AQI0"/>
<reference evidence="5 6" key="1">
    <citation type="submission" date="2019-08" db="EMBL/GenBank/DDBJ databases">
        <title>Archaea genome.</title>
        <authorList>
            <person name="Kajale S."/>
            <person name="Shouche Y."/>
            <person name="Deshpande N."/>
            <person name="Sharma A."/>
        </authorList>
    </citation>
    <scope>NUCLEOTIDE SEQUENCE [LARGE SCALE GENOMIC DNA]</scope>
    <source>
        <strain evidence="5 6">ESP3B_9</strain>
    </source>
</reference>
<evidence type="ECO:0000256" key="3">
    <source>
        <dbReference type="SAM" id="MobiDB-lite"/>
    </source>
</evidence>
<dbReference type="Gene3D" id="1.10.150.20">
    <property type="entry name" value="5' to 3' exonuclease, C-terminal subdomain"/>
    <property type="match status" value="2"/>
</dbReference>
<evidence type="ECO:0000256" key="2">
    <source>
        <dbReference type="ARBA" id="ARBA00023163"/>
    </source>
</evidence>
<feature type="region of interest" description="Disordered" evidence="3">
    <location>
        <begin position="48"/>
        <end position="87"/>
    </location>
</feature>
<dbReference type="GO" id="GO:0017025">
    <property type="term" value="F:TBP-class protein binding"/>
    <property type="evidence" value="ECO:0007669"/>
    <property type="project" value="InterPro"/>
</dbReference>
<keyword evidence="2" id="KW-0804">Transcription</keyword>
<evidence type="ECO:0000313" key="5">
    <source>
        <dbReference type="EMBL" id="TYT61730.1"/>
    </source>
</evidence>
<feature type="compositionally biased region" description="Polar residues" evidence="3">
    <location>
        <begin position="56"/>
        <end position="68"/>
    </location>
</feature>
<proteinExistence type="predicted"/>
<evidence type="ECO:0000256" key="1">
    <source>
        <dbReference type="ARBA" id="ARBA00023015"/>
    </source>
</evidence>
<dbReference type="Pfam" id="PF00382">
    <property type="entry name" value="TFIIB"/>
    <property type="match status" value="1"/>
</dbReference>
<gene>
    <name evidence="5" type="ORF">FYC77_11905</name>
</gene>
<evidence type="ECO:0000259" key="4">
    <source>
        <dbReference type="Pfam" id="PF00382"/>
    </source>
</evidence>
<dbReference type="InterPro" id="IPR013150">
    <property type="entry name" value="TFIIB_cyclin"/>
</dbReference>
<protein>
    <recommendedName>
        <fullName evidence="4">Transcription factor TFIIB cyclin-like domain-containing protein</fullName>
    </recommendedName>
</protein>
<feature type="region of interest" description="Disordered" evidence="3">
    <location>
        <begin position="244"/>
        <end position="331"/>
    </location>
</feature>
<keyword evidence="1" id="KW-0805">Transcription regulation</keyword>
<accession>A0A5D5AQI0</accession>
<feature type="compositionally biased region" description="Basic and acidic residues" evidence="3">
    <location>
        <begin position="244"/>
        <end position="256"/>
    </location>
</feature>
<feature type="compositionally biased region" description="Basic and acidic residues" evidence="3">
    <location>
        <begin position="638"/>
        <end position="652"/>
    </location>
</feature>
<dbReference type="GO" id="GO:0070897">
    <property type="term" value="P:transcription preinitiation complex assembly"/>
    <property type="evidence" value="ECO:0007669"/>
    <property type="project" value="InterPro"/>
</dbReference>
<feature type="region of interest" description="Disordered" evidence="3">
    <location>
        <begin position="638"/>
        <end position="658"/>
    </location>
</feature>
<dbReference type="SUPFAM" id="SSF47954">
    <property type="entry name" value="Cyclin-like"/>
    <property type="match status" value="2"/>
</dbReference>
<sequence length="880" mass="96688">MGGDNDLLCPASGCSFDGTISQVIHHISGKEDTDHTWETLGYRNSWHFRKSHKESPNSTPQEPDSNGTRPRDTDSQTSDTLLDDIPGIGETRAEALRTAGYDGAADVAAASACQLRQTPKISETVARCIQATAREQCGWEDTFISEIAESVDADRTEVADAYADLAAALVPPESAEKTLELHFRADVDRSVVQLDEYAIRYRHYLLQAGFDRIGDVAQASVDELTEARYIGDELAQSLKETAQEKLDRLPETRESSSDPAADSTRGGSGQPTTNRASVASGSTETDNGDETAGIVGDQDGESGRITRADETSDDSDLPDGGKGNLLESKRFPQEMVDRDQWLLWKQTDDGRKIPRAPWETGDALRYVDAMNPMNWTSFQEAVRWQSKLPHDLHLAYAITRDDDVVFLDLDDVVVNGDLSRAARDLVDEADSYAAISTSGTGVHVFASGRLSEDVKSLTGSLDETGDQTLEVYDRNRFVAMTGDHLEGSPTQLTNAESLLTRLEDEFASISSETPDRATGGPERGREELRELETTNDIQDVFDAINQVRPSDIKMRSTQTREHGDGTYSYDPSWVHSESGTRLGVLDDIWIYRKGMIALNALQVVALEEGIILDEQEYPQGEAFWEAVEALRDRGAHIPKFEPHDEPAVKSEPADGTDEIDESEIAKRINYGDTVRTYVHPRDRDYQEQLALELTPILVEAATSLHLTPTVTYRAAELYAKGHAAGVVPGAAHECSLGAAIRIASIETGTPRPLADIAEVLDERPKSIRQKFHRLIQETTVSDTLDASDLVVDPPEYVPYLARQLGREDDAKLREQVRELLDETPLDGGSNPMSEVAAAFYVAMTESPDHSVTQDQIADAAGLTAVTIRNNYRKFAEAPSS</sequence>
<keyword evidence="6" id="KW-1185">Reference proteome</keyword>
<dbReference type="Proteomes" id="UP000324104">
    <property type="component" value="Unassembled WGS sequence"/>
</dbReference>
<feature type="compositionally biased region" description="Polar residues" evidence="3">
    <location>
        <begin position="270"/>
        <end position="285"/>
    </location>
</feature>
<dbReference type="PANTHER" id="PTHR11618">
    <property type="entry name" value="TRANSCRIPTION INITIATION FACTOR IIB-RELATED"/>
    <property type="match status" value="1"/>
</dbReference>
<dbReference type="GO" id="GO:0000166">
    <property type="term" value="F:nucleotide binding"/>
    <property type="evidence" value="ECO:0007669"/>
    <property type="project" value="InterPro"/>
</dbReference>
<evidence type="ECO:0000313" key="6">
    <source>
        <dbReference type="Proteomes" id="UP000324104"/>
    </source>
</evidence>
<dbReference type="EMBL" id="VTAW01000014">
    <property type="protein sequence ID" value="TYT61730.1"/>
    <property type="molecule type" value="Genomic_DNA"/>
</dbReference>
<comment type="caution">
    <text evidence="5">The sequence shown here is derived from an EMBL/GenBank/DDBJ whole genome shotgun (WGS) entry which is preliminary data.</text>
</comment>
<dbReference type="Gene3D" id="1.10.472.10">
    <property type="entry name" value="Cyclin-like"/>
    <property type="match status" value="2"/>
</dbReference>
<dbReference type="InterPro" id="IPR036915">
    <property type="entry name" value="Cyclin-like_sf"/>
</dbReference>
<feature type="compositionally biased region" description="Low complexity" evidence="3">
    <location>
        <begin position="75"/>
        <end position="84"/>
    </location>
</feature>
<dbReference type="SUPFAM" id="SSF47794">
    <property type="entry name" value="Rad51 N-terminal domain-like"/>
    <property type="match status" value="2"/>
</dbReference>